<reference evidence="1" key="1">
    <citation type="journal article" date="2014" name="Front. Microbiol.">
        <title>High frequency of phylogenetically diverse reductive dehalogenase-homologous genes in deep subseafloor sedimentary metagenomes.</title>
        <authorList>
            <person name="Kawai M."/>
            <person name="Futagami T."/>
            <person name="Toyoda A."/>
            <person name="Takaki Y."/>
            <person name="Nishi S."/>
            <person name="Hori S."/>
            <person name="Arai W."/>
            <person name="Tsubouchi T."/>
            <person name="Morono Y."/>
            <person name="Uchiyama I."/>
            <person name="Ito T."/>
            <person name="Fujiyama A."/>
            <person name="Inagaki F."/>
            <person name="Takami H."/>
        </authorList>
    </citation>
    <scope>NUCLEOTIDE SEQUENCE</scope>
    <source>
        <strain evidence="1">Expedition CK06-06</strain>
    </source>
</reference>
<dbReference type="EMBL" id="BART01000989">
    <property type="protein sequence ID" value="GAG60038.1"/>
    <property type="molecule type" value="Genomic_DNA"/>
</dbReference>
<accession>X0ZI57</accession>
<name>X0ZI57_9ZZZZ</name>
<dbReference type="AlphaFoldDB" id="X0ZI57"/>
<protein>
    <submittedName>
        <fullName evidence="1">Uncharacterized protein</fullName>
    </submittedName>
</protein>
<organism evidence="1">
    <name type="scientific">marine sediment metagenome</name>
    <dbReference type="NCBI Taxonomy" id="412755"/>
    <lineage>
        <taxon>unclassified sequences</taxon>
        <taxon>metagenomes</taxon>
        <taxon>ecological metagenomes</taxon>
    </lineage>
</organism>
<evidence type="ECO:0000313" key="1">
    <source>
        <dbReference type="EMBL" id="GAG60038.1"/>
    </source>
</evidence>
<gene>
    <name evidence="1" type="ORF">S01H4_03880</name>
</gene>
<sequence length="211" mass="22707">MGAKYQFQIRTKVDDSIQKFALVYDQTAGSTSSDATKEAIDAWEAQCLPELLDILATDTEVLSIYCRKLDGDSRPTWRKNLNAELGTRTGTSLSAQNCMIINLRNGAGLLKRPGRIFVSGCAKEDIDQVAPTTGGWAPALLDPPVTAFATAIKTIPAGGGSLFEGTLVVRQYHNQDPDPPTYTYVAVDTVDATVEIGSQMGCKGKETGWTV</sequence>
<proteinExistence type="predicted"/>
<comment type="caution">
    <text evidence="1">The sequence shown here is derived from an EMBL/GenBank/DDBJ whole genome shotgun (WGS) entry which is preliminary data.</text>
</comment>